<evidence type="ECO:0000313" key="9">
    <source>
        <dbReference type="Proteomes" id="UP000536275"/>
    </source>
</evidence>
<dbReference type="Pfam" id="PF23561">
    <property type="entry name" value="zf-C2H2_15"/>
    <property type="match status" value="1"/>
</dbReference>
<keyword evidence="4" id="KW-0862">Zinc</keyword>
<dbReference type="InterPro" id="IPR056436">
    <property type="entry name" value="Znf-C2H2_ZIC1-5/GLI1-3-like"/>
</dbReference>
<evidence type="ECO:0000313" key="8">
    <source>
        <dbReference type="EMBL" id="KAF6070391.1"/>
    </source>
</evidence>
<dbReference type="GO" id="GO:0005634">
    <property type="term" value="C:nucleus"/>
    <property type="evidence" value="ECO:0007669"/>
    <property type="project" value="UniProtKB-ARBA"/>
</dbReference>
<dbReference type="GO" id="GO:0045944">
    <property type="term" value="P:positive regulation of transcription by RNA polymerase II"/>
    <property type="evidence" value="ECO:0007669"/>
    <property type="project" value="UniProtKB-ARBA"/>
</dbReference>
<dbReference type="PANTHER" id="PTHR19818">
    <property type="entry name" value="ZINC FINGER PROTEIN ZIC AND GLI"/>
    <property type="match status" value="1"/>
</dbReference>
<dbReference type="FunFam" id="3.30.160.60:FF:000201">
    <property type="entry name" value="C2H2 finger domain protein (Gli3)"/>
    <property type="match status" value="1"/>
</dbReference>
<dbReference type="OMA" id="HVKGVHD"/>
<accession>A0A8H6F5B3</accession>
<comment type="caution">
    <text evidence="8">The sequence shown here is derived from an EMBL/GenBank/DDBJ whole genome shotgun (WGS) entry which is preliminary data.</text>
</comment>
<keyword evidence="1" id="KW-0479">Metal-binding</keyword>
<dbReference type="EMBL" id="JABWAD010000027">
    <property type="protein sequence ID" value="KAF6070391.1"/>
    <property type="molecule type" value="Genomic_DNA"/>
</dbReference>
<dbReference type="GO" id="GO:0008270">
    <property type="term" value="F:zinc ion binding"/>
    <property type="evidence" value="ECO:0007669"/>
    <property type="project" value="UniProtKB-KW"/>
</dbReference>
<evidence type="ECO:0000256" key="6">
    <source>
        <dbReference type="SAM" id="MobiDB-lite"/>
    </source>
</evidence>
<dbReference type="InterPro" id="IPR036236">
    <property type="entry name" value="Znf_C2H2_sf"/>
</dbReference>
<dbReference type="PROSITE" id="PS00028">
    <property type="entry name" value="ZINC_FINGER_C2H2_1"/>
    <property type="match status" value="1"/>
</dbReference>
<evidence type="ECO:0000259" key="7">
    <source>
        <dbReference type="PROSITE" id="PS50157"/>
    </source>
</evidence>
<dbReference type="InterPro" id="IPR013087">
    <property type="entry name" value="Znf_C2H2_type"/>
</dbReference>
<dbReference type="Proteomes" id="UP000536275">
    <property type="component" value="Unassembled WGS sequence"/>
</dbReference>
<keyword evidence="2" id="KW-0677">Repeat</keyword>
<evidence type="ECO:0000256" key="2">
    <source>
        <dbReference type="ARBA" id="ARBA00022737"/>
    </source>
</evidence>
<dbReference type="SMR" id="A0A8H6F5B3"/>
<name>A0A8H6F5B3_CANAX</name>
<dbReference type="GO" id="GO:0000981">
    <property type="term" value="F:DNA-binding transcription factor activity, RNA polymerase II-specific"/>
    <property type="evidence" value="ECO:0007669"/>
    <property type="project" value="UniProtKB-ARBA"/>
</dbReference>
<evidence type="ECO:0000256" key="3">
    <source>
        <dbReference type="ARBA" id="ARBA00022771"/>
    </source>
</evidence>
<dbReference type="SUPFAM" id="SSF57667">
    <property type="entry name" value="beta-beta-alpha zinc fingers"/>
    <property type="match status" value="1"/>
</dbReference>
<protein>
    <submittedName>
        <fullName evidence="8">Zinc-finger double domain family protein</fullName>
    </submittedName>
</protein>
<feature type="region of interest" description="Disordered" evidence="6">
    <location>
        <begin position="1"/>
        <end position="23"/>
    </location>
</feature>
<dbReference type="InterPro" id="IPR050329">
    <property type="entry name" value="GLI_C2H2-zinc-finger"/>
</dbReference>
<organism evidence="8 9">
    <name type="scientific">Candida albicans</name>
    <name type="common">Yeast</name>
    <dbReference type="NCBI Taxonomy" id="5476"/>
    <lineage>
        <taxon>Eukaryota</taxon>
        <taxon>Fungi</taxon>
        <taxon>Dikarya</taxon>
        <taxon>Ascomycota</taxon>
        <taxon>Saccharomycotina</taxon>
        <taxon>Pichiomycetes</taxon>
        <taxon>Debaryomycetaceae</taxon>
        <taxon>Candida/Lodderomyces clade</taxon>
        <taxon>Candida</taxon>
    </lineage>
</organism>
<dbReference type="Gene3D" id="3.30.160.60">
    <property type="entry name" value="Classic Zinc Finger"/>
    <property type="match status" value="3"/>
</dbReference>
<evidence type="ECO:0000256" key="1">
    <source>
        <dbReference type="ARBA" id="ARBA00022723"/>
    </source>
</evidence>
<feature type="domain" description="C2H2-type" evidence="7">
    <location>
        <begin position="105"/>
        <end position="130"/>
    </location>
</feature>
<gene>
    <name evidence="8" type="ORF">FOB64_002460</name>
</gene>
<reference evidence="8 9" key="1">
    <citation type="submission" date="2020-03" db="EMBL/GenBank/DDBJ databases">
        <title>FDA dAtabase for Regulatory Grade micrObial Sequences (FDA-ARGOS): Supporting development and validation of Infectious Disease Dx tests.</title>
        <authorList>
            <person name="Campos J."/>
            <person name="Goldberg B."/>
            <person name="Tallon L."/>
            <person name="Sadzewicz L."/>
            <person name="Vavikolanu K."/>
            <person name="Mehta A."/>
            <person name="Aluvathingal J."/>
            <person name="Nadendla S."/>
            <person name="Nandy P."/>
            <person name="Geyer C."/>
            <person name="Yan Y."/>
            <person name="Sichtig H."/>
        </authorList>
    </citation>
    <scope>NUCLEOTIDE SEQUENCE [LARGE SCALE GENOMIC DNA]</scope>
    <source>
        <strain evidence="8 9">FDAARGOS_656</strain>
    </source>
</reference>
<evidence type="ECO:0000256" key="5">
    <source>
        <dbReference type="PROSITE-ProRule" id="PRU00042"/>
    </source>
</evidence>
<evidence type="ECO:0000256" key="4">
    <source>
        <dbReference type="ARBA" id="ARBA00022833"/>
    </source>
</evidence>
<dbReference type="SMART" id="SM00355">
    <property type="entry name" value="ZnF_C2H2"/>
    <property type="match status" value="3"/>
</dbReference>
<dbReference type="PANTHER" id="PTHR19818:SF137">
    <property type="entry name" value="INO80 COMPLEX SUBUNIT 1"/>
    <property type="match status" value="1"/>
</dbReference>
<keyword evidence="3 5" id="KW-0863">Zinc-finger</keyword>
<dbReference type="AlphaFoldDB" id="A0A8H6F5B3"/>
<proteinExistence type="predicted"/>
<dbReference type="PROSITE" id="PS50157">
    <property type="entry name" value="ZINC_FINGER_C2H2_2"/>
    <property type="match status" value="1"/>
</dbReference>
<dbReference type="GO" id="GO:0000976">
    <property type="term" value="F:transcription cis-regulatory region binding"/>
    <property type="evidence" value="ECO:0007669"/>
    <property type="project" value="UniProtKB-ARBA"/>
</dbReference>
<sequence>MSNPNESEPHTQPEINNASHIVKPEGSQTVNTGFICRWSDCTENTYNNLTSLVNHLNSKHIAQLPPGSNTKYICYWENCARYGLDQPSRFALISHCRTHTGEKPYFCPVPECEKHFTRSDALTKHVKAVHDLHSVKDQLNLLKDKARKGQIELGVNVEDLSEEDYLRIIEQDYEIQKPWWFTNEFLDVIRAGETDKLEEHNKDDDLDKQLEALPFDLKQYQLANSRYKQFINSLTSARASNEIEDEDEVDGLIPRSDDNNSVINVVRKQLQHEKPNKKFPRVMSNPVLERLSNDTKKLAHDYIRHENDQNDDDIDKISDLETLKTLHDKLANQLNTAYKINKVLANQLTSNIKMKRKLWVYTQLLMDANIQVGLPPEATSAPQRVMQDEYDEELLRG</sequence>